<reference evidence="3" key="1">
    <citation type="submission" date="2016-10" db="EMBL/GenBank/DDBJ databases">
        <authorList>
            <person name="Varghese N."/>
            <person name="Submissions S."/>
        </authorList>
    </citation>
    <scope>NUCLEOTIDE SEQUENCE [LARGE SCALE GENOMIC DNA]</scope>
    <source>
        <strain evidence="3">LMG 24016</strain>
    </source>
</reference>
<organism evidence="2 3">
    <name type="scientific">Pseudomonas guineae</name>
    <dbReference type="NCBI Taxonomy" id="425504"/>
    <lineage>
        <taxon>Bacteria</taxon>
        <taxon>Pseudomonadati</taxon>
        <taxon>Pseudomonadota</taxon>
        <taxon>Gammaproteobacteria</taxon>
        <taxon>Pseudomonadales</taxon>
        <taxon>Pseudomonadaceae</taxon>
        <taxon>Pseudomonas</taxon>
    </lineage>
</organism>
<accession>A0A1I3PW60</accession>
<dbReference type="EMBL" id="FOQL01000007">
    <property type="protein sequence ID" value="SFJ25451.1"/>
    <property type="molecule type" value="Genomic_DNA"/>
</dbReference>
<gene>
    <name evidence="2" type="ORF">SAMN05216206_3763</name>
</gene>
<dbReference type="STRING" id="425504.SAMN05216206_3763"/>
<feature type="transmembrane region" description="Helical" evidence="1">
    <location>
        <begin position="54"/>
        <end position="76"/>
    </location>
</feature>
<keyword evidence="1" id="KW-0472">Membrane</keyword>
<keyword evidence="1" id="KW-0812">Transmembrane</keyword>
<sequence length="122" mass="13132">MPRYLPTTALLIAAALCLVLSLLLRYQLMEGAQWVGLCVDTPQLLACQVRASLGWLVHFRVLAWGGLLCAVLAFVLPDVWGKRLAVPALLLGLPALALYSASLGVFAVVLALLRWVRAAKPA</sequence>
<proteinExistence type="predicted"/>
<dbReference type="OrthoDB" id="7032302at2"/>
<dbReference type="AlphaFoldDB" id="A0A1I3PW60"/>
<feature type="transmembrane region" description="Helical" evidence="1">
    <location>
        <begin position="88"/>
        <end position="113"/>
    </location>
</feature>
<dbReference type="Proteomes" id="UP000243606">
    <property type="component" value="Unassembled WGS sequence"/>
</dbReference>
<evidence type="ECO:0000313" key="2">
    <source>
        <dbReference type="EMBL" id="SFJ25451.1"/>
    </source>
</evidence>
<evidence type="ECO:0000256" key="1">
    <source>
        <dbReference type="SAM" id="Phobius"/>
    </source>
</evidence>
<evidence type="ECO:0008006" key="4">
    <source>
        <dbReference type="Google" id="ProtNLM"/>
    </source>
</evidence>
<evidence type="ECO:0000313" key="3">
    <source>
        <dbReference type="Proteomes" id="UP000243606"/>
    </source>
</evidence>
<dbReference type="RefSeq" id="WP_090244780.1">
    <property type="nucleotide sequence ID" value="NZ_FOQL01000007.1"/>
</dbReference>
<protein>
    <recommendedName>
        <fullName evidence="4">Vitamin K epoxide reductase family protein</fullName>
    </recommendedName>
</protein>
<name>A0A1I3PW60_9PSED</name>
<keyword evidence="1" id="KW-1133">Transmembrane helix</keyword>
<keyword evidence="3" id="KW-1185">Reference proteome</keyword>